<feature type="signal peptide" evidence="1">
    <location>
        <begin position="1"/>
        <end position="19"/>
    </location>
</feature>
<dbReference type="Gene3D" id="2.60.40.10">
    <property type="entry name" value="Immunoglobulins"/>
    <property type="match status" value="1"/>
</dbReference>
<accession>A0A2S7SUI8</accession>
<feature type="domain" description="Teneurin NHL" evidence="3">
    <location>
        <begin position="205"/>
        <end position="255"/>
    </location>
</feature>
<comment type="caution">
    <text evidence="4">The sequence shown here is derived from an EMBL/GenBank/DDBJ whole genome shotgun (WGS) entry which is preliminary data.</text>
</comment>
<dbReference type="InterPro" id="IPR036179">
    <property type="entry name" value="Ig-like_dom_sf"/>
</dbReference>
<dbReference type="Pfam" id="PF18962">
    <property type="entry name" value="Por_Secre_tail"/>
    <property type="match status" value="1"/>
</dbReference>
<dbReference type="InterPro" id="IPR056822">
    <property type="entry name" value="TEN_NHL"/>
</dbReference>
<evidence type="ECO:0000259" key="3">
    <source>
        <dbReference type="Pfam" id="PF25021"/>
    </source>
</evidence>
<evidence type="ECO:0000313" key="4">
    <source>
        <dbReference type="EMBL" id="PQJ10414.1"/>
    </source>
</evidence>
<proteinExistence type="predicted"/>
<dbReference type="PANTHER" id="PTHR46388">
    <property type="entry name" value="NHL REPEAT-CONTAINING PROTEIN 2"/>
    <property type="match status" value="1"/>
</dbReference>
<dbReference type="InterPro" id="IPR026444">
    <property type="entry name" value="Secre_tail"/>
</dbReference>
<keyword evidence="5" id="KW-1185">Reference proteome</keyword>
<organism evidence="4 5">
    <name type="scientific">Flavipsychrobacter stenotrophus</name>
    <dbReference type="NCBI Taxonomy" id="2077091"/>
    <lineage>
        <taxon>Bacteria</taxon>
        <taxon>Pseudomonadati</taxon>
        <taxon>Bacteroidota</taxon>
        <taxon>Chitinophagia</taxon>
        <taxon>Chitinophagales</taxon>
        <taxon>Chitinophagaceae</taxon>
        <taxon>Flavipsychrobacter</taxon>
    </lineage>
</organism>
<feature type="domain" description="Teneurin NHL" evidence="3">
    <location>
        <begin position="34"/>
        <end position="86"/>
    </location>
</feature>
<feature type="chain" id="PRO_5015708221" evidence="1">
    <location>
        <begin position="20"/>
        <end position="539"/>
    </location>
</feature>
<evidence type="ECO:0000256" key="1">
    <source>
        <dbReference type="SAM" id="SignalP"/>
    </source>
</evidence>
<dbReference type="PANTHER" id="PTHR46388:SF2">
    <property type="entry name" value="NHL REPEAT-CONTAINING PROTEIN 2"/>
    <property type="match status" value="1"/>
</dbReference>
<dbReference type="SUPFAM" id="SSF63829">
    <property type="entry name" value="Calcium-dependent phosphotriesterase"/>
    <property type="match status" value="1"/>
</dbReference>
<dbReference type="EMBL" id="PPSL01000003">
    <property type="protein sequence ID" value="PQJ10414.1"/>
    <property type="molecule type" value="Genomic_DNA"/>
</dbReference>
<evidence type="ECO:0000259" key="2">
    <source>
        <dbReference type="Pfam" id="PF18962"/>
    </source>
</evidence>
<dbReference type="Pfam" id="PF25021">
    <property type="entry name" value="TEN_NHL"/>
    <property type="match status" value="2"/>
</dbReference>
<evidence type="ECO:0000313" key="5">
    <source>
        <dbReference type="Proteomes" id="UP000239872"/>
    </source>
</evidence>
<gene>
    <name evidence="4" type="ORF">CJD36_010575</name>
</gene>
<dbReference type="SUPFAM" id="SSF48726">
    <property type="entry name" value="Immunoglobulin"/>
    <property type="match status" value="1"/>
</dbReference>
<reference evidence="4 5" key="1">
    <citation type="submission" date="2018-01" db="EMBL/GenBank/DDBJ databases">
        <title>A novel member of the phylum Bacteroidetes isolated from glacier ice.</title>
        <authorList>
            <person name="Liu Q."/>
            <person name="Xin Y.-H."/>
        </authorList>
    </citation>
    <scope>NUCLEOTIDE SEQUENCE [LARGE SCALE GENOMIC DNA]</scope>
    <source>
        <strain evidence="4 5">RB1R16</strain>
    </source>
</reference>
<sequence length="539" mass="54555">MTMKKILHLLAFLPFIAQAQYISTIAGTTSGGYSGDGGQATAAQISQPAGTAFDNAGNMYIADRGNHVIRKVTPAGIITTVAGNGTLGAASGSGGAATATALGSPMGICVDSINNIYFADNSNHLIRKVSAAGIITTIAGNGVPIYTGSGIPATASSVASPTCVAIDHAGNLYIGDAGNKVVMKINDTGLMTLFAGNHGAGPIDGDGGPATNAHIGSVAGLCFDNEGNLYIADGNTRVRMVDTGGIIHTVAGSGALGGSGDGGPATAATLDGVAAVAADGLGNLFISAKNSNVIRKVDPTGIISRFAGLGPASPGFFGDGGPAILAKINGVSALTVSPTGKLVLSDQNNNRVRIIDQCLYATITSPLSTTVTVGTNANFFAGTTISPVTYQWQGNSGSGYFDLPNILPYTGVTTASLTILNATTTIDNTTYRCVISKGPGCNNDTTAAALLHVVNNVGIAGISGNEQGTIYPNPAHDYVDVNMLQNCVVTLYNEVGSVVFTKELSAQTNRIDLKGLSAGLYIIKITSGTETIFRKLNKL</sequence>
<keyword evidence="1" id="KW-0732">Signal</keyword>
<dbReference type="NCBIfam" id="TIGR04183">
    <property type="entry name" value="Por_Secre_tail"/>
    <property type="match status" value="1"/>
</dbReference>
<dbReference type="Gene3D" id="2.120.10.30">
    <property type="entry name" value="TolB, C-terminal domain"/>
    <property type="match status" value="4"/>
</dbReference>
<feature type="domain" description="Secretion system C-terminal sorting" evidence="2">
    <location>
        <begin position="470"/>
        <end position="536"/>
    </location>
</feature>
<dbReference type="InterPro" id="IPR013783">
    <property type="entry name" value="Ig-like_fold"/>
</dbReference>
<protein>
    <submittedName>
        <fullName evidence="4">Uncharacterized protein</fullName>
    </submittedName>
</protein>
<name>A0A2S7SUI8_9BACT</name>
<dbReference type="AlphaFoldDB" id="A0A2S7SUI8"/>
<dbReference type="Proteomes" id="UP000239872">
    <property type="component" value="Unassembled WGS sequence"/>
</dbReference>
<dbReference type="InterPro" id="IPR011042">
    <property type="entry name" value="6-blade_b-propeller_TolB-like"/>
</dbReference>